<accession>A0A7S4RH73</accession>
<reference evidence="1" key="1">
    <citation type="submission" date="2021-01" db="EMBL/GenBank/DDBJ databases">
        <authorList>
            <person name="Corre E."/>
            <person name="Pelletier E."/>
            <person name="Niang G."/>
            <person name="Scheremetjew M."/>
            <person name="Finn R."/>
            <person name="Kale V."/>
            <person name="Holt S."/>
            <person name="Cochrane G."/>
            <person name="Meng A."/>
            <person name="Brown T."/>
            <person name="Cohen L."/>
        </authorList>
    </citation>
    <scope>NUCLEOTIDE SEQUENCE</scope>
    <source>
        <strain evidence="1">CCMP3105</strain>
    </source>
</reference>
<dbReference type="EMBL" id="HBNR01050641">
    <property type="protein sequence ID" value="CAE4614428.1"/>
    <property type="molecule type" value="Transcribed_RNA"/>
</dbReference>
<gene>
    <name evidence="1" type="ORF">AMON00008_LOCUS35421</name>
</gene>
<dbReference type="AlphaFoldDB" id="A0A7S4RH73"/>
<proteinExistence type="predicted"/>
<name>A0A7S4RH73_9DINO</name>
<dbReference type="SUPFAM" id="SSF50156">
    <property type="entry name" value="PDZ domain-like"/>
    <property type="match status" value="1"/>
</dbReference>
<dbReference type="InterPro" id="IPR036034">
    <property type="entry name" value="PDZ_sf"/>
</dbReference>
<sequence length="235" mass="25009">MEFCVYEEDPTGRNCLGKAVIESEDYAEEGFNGELALKAARRAHACLRAKVQVAGEDAPPGPPLEFTFGVERATKDAPYGLTLDGQEQATLSVLAVGAGAFADCNAMVRPDLQIRATDVITSVNGIGGSSTQMVELFAGVLQAECTVKRSVRLAVFADFGDGSAPLGLDVYEPQGTQLLVTGVQEGHLQKQLFPGDRIVSVGAFEGESQQLLDRLRGQSGRVQLGVVRLAEVHCR</sequence>
<protein>
    <recommendedName>
        <fullName evidence="2">PDZ domain-containing protein</fullName>
    </recommendedName>
</protein>
<evidence type="ECO:0008006" key="2">
    <source>
        <dbReference type="Google" id="ProtNLM"/>
    </source>
</evidence>
<organism evidence="1">
    <name type="scientific">Alexandrium monilatum</name>
    <dbReference type="NCBI Taxonomy" id="311494"/>
    <lineage>
        <taxon>Eukaryota</taxon>
        <taxon>Sar</taxon>
        <taxon>Alveolata</taxon>
        <taxon>Dinophyceae</taxon>
        <taxon>Gonyaulacales</taxon>
        <taxon>Pyrocystaceae</taxon>
        <taxon>Alexandrium</taxon>
    </lineage>
</organism>
<evidence type="ECO:0000313" key="1">
    <source>
        <dbReference type="EMBL" id="CAE4614428.1"/>
    </source>
</evidence>